<name>E1QYV6_OLSUV</name>
<reference evidence="1 2" key="1">
    <citation type="journal article" date="2010" name="Stand. Genomic Sci.">
        <title>Complete genome sequence of Olsenella uli type strain (VPI D76D-27C).</title>
        <authorList>
            <person name="Goker M."/>
            <person name="Held B."/>
            <person name="Lucas S."/>
            <person name="Nolan M."/>
            <person name="Yasawong M."/>
            <person name="Glavina Del Rio T."/>
            <person name="Tice H."/>
            <person name="Cheng J.F."/>
            <person name="Bruce D."/>
            <person name="Detter J.C."/>
            <person name="Tapia R."/>
            <person name="Han C."/>
            <person name="Goodwin L."/>
            <person name="Pitluck S."/>
            <person name="Liolios K."/>
            <person name="Ivanova N."/>
            <person name="Mavromatis K."/>
            <person name="Mikhailova N."/>
            <person name="Pati A."/>
            <person name="Chen A."/>
            <person name="Palaniappan K."/>
            <person name="Land M."/>
            <person name="Hauser L."/>
            <person name="Chang Y.J."/>
            <person name="Jeffries C.D."/>
            <person name="Rohde M."/>
            <person name="Sikorski J."/>
            <person name="Pukall R."/>
            <person name="Woyke T."/>
            <person name="Bristow J."/>
            <person name="Eisen J.A."/>
            <person name="Markowitz V."/>
            <person name="Hugenholtz P."/>
            <person name="Kyrpides N.C."/>
            <person name="Klenk H.P."/>
            <person name="Lapidus A."/>
        </authorList>
    </citation>
    <scope>NUCLEOTIDE SEQUENCE [LARGE SCALE GENOMIC DNA]</scope>
    <source>
        <strain evidence="2">ATCC 49627 / DSM 7084 / CIP 109912 / JCM 12494 / NCIMB 702895 / VPI D76D-27C</strain>
    </source>
</reference>
<gene>
    <name evidence="1" type="ordered locus">Olsu_0449</name>
</gene>
<dbReference type="KEGG" id="ols:Olsu_0449"/>
<dbReference type="Proteomes" id="UP000000333">
    <property type="component" value="Chromosome"/>
</dbReference>
<protein>
    <submittedName>
        <fullName evidence="1">Uncharacterized protein</fullName>
    </submittedName>
</protein>
<organism evidence="1 2">
    <name type="scientific">Olsenella uli (strain ATCC 49627 / DSM 7084 / CCUG 31166 / CIP 109912 / JCM 12494 / LMG 11480 / NCIMB 702895 / VPI D76D-27C)</name>
    <name type="common">Lactobacillus uli</name>
    <dbReference type="NCBI Taxonomy" id="633147"/>
    <lineage>
        <taxon>Bacteria</taxon>
        <taxon>Bacillati</taxon>
        <taxon>Actinomycetota</taxon>
        <taxon>Coriobacteriia</taxon>
        <taxon>Coriobacteriales</taxon>
        <taxon>Atopobiaceae</taxon>
        <taxon>Olsenella</taxon>
    </lineage>
</organism>
<evidence type="ECO:0000313" key="1">
    <source>
        <dbReference type="EMBL" id="ADK67570.1"/>
    </source>
</evidence>
<dbReference type="HOGENOM" id="CLU_3374900_0_0_11"/>
<proteinExistence type="predicted"/>
<sequence length="34" mass="3825">MTDAAKNAETAEQLRSQIAELKTQGESDRIDFEQ</sequence>
<dbReference type="STRING" id="633147.Olsu_0449"/>
<keyword evidence="2" id="KW-1185">Reference proteome</keyword>
<accession>E1QYV6</accession>
<dbReference type="EMBL" id="CP002106">
    <property type="protein sequence ID" value="ADK67570.1"/>
    <property type="molecule type" value="Genomic_DNA"/>
</dbReference>
<dbReference type="AlphaFoldDB" id="E1QYV6"/>
<evidence type="ECO:0000313" key="2">
    <source>
        <dbReference type="Proteomes" id="UP000000333"/>
    </source>
</evidence>